<proteinExistence type="predicted"/>
<dbReference type="Proteomes" id="UP000814128">
    <property type="component" value="Unassembled WGS sequence"/>
</dbReference>
<evidence type="ECO:0000313" key="2">
    <source>
        <dbReference type="Proteomes" id="UP000814128"/>
    </source>
</evidence>
<protein>
    <submittedName>
        <fullName evidence="1">Uncharacterized protein</fullName>
    </submittedName>
</protein>
<accession>A0ACB8QHB8</accession>
<reference evidence="1" key="1">
    <citation type="submission" date="2021-02" db="EMBL/GenBank/DDBJ databases">
        <authorList>
            <consortium name="DOE Joint Genome Institute"/>
            <person name="Ahrendt S."/>
            <person name="Looney B.P."/>
            <person name="Miyauchi S."/>
            <person name="Morin E."/>
            <person name="Drula E."/>
            <person name="Courty P.E."/>
            <person name="Chicoki N."/>
            <person name="Fauchery L."/>
            <person name="Kohler A."/>
            <person name="Kuo A."/>
            <person name="Labutti K."/>
            <person name="Pangilinan J."/>
            <person name="Lipzen A."/>
            <person name="Riley R."/>
            <person name="Andreopoulos W."/>
            <person name="He G."/>
            <person name="Johnson J."/>
            <person name="Barry K.W."/>
            <person name="Grigoriev I.V."/>
            <person name="Nagy L."/>
            <person name="Hibbett D."/>
            <person name="Henrissat B."/>
            <person name="Matheny P.B."/>
            <person name="Labbe J."/>
            <person name="Martin F."/>
        </authorList>
    </citation>
    <scope>NUCLEOTIDE SEQUENCE</scope>
    <source>
        <strain evidence="1">EC-137</strain>
    </source>
</reference>
<name>A0ACB8QHB8_9AGAM</name>
<sequence length="139" mass="15261">MAHRASSGHYLLDEFRLVADHLREVRSLRYQLSLRQVGGHAGSIGNEKADVIVKAAAQGVSSHVAFSSHVLRSLLPYSVSARCQHHLDALYTQRTMQWRTSQGYTHLKHIISTGPHKGFLKFVSNLPGGIGHSSLPASV</sequence>
<keyword evidence="2" id="KW-1185">Reference proteome</keyword>
<gene>
    <name evidence="1" type="ORF">K488DRAFT_52538</name>
</gene>
<organism evidence="1 2">
    <name type="scientific">Vararia minispora EC-137</name>
    <dbReference type="NCBI Taxonomy" id="1314806"/>
    <lineage>
        <taxon>Eukaryota</taxon>
        <taxon>Fungi</taxon>
        <taxon>Dikarya</taxon>
        <taxon>Basidiomycota</taxon>
        <taxon>Agaricomycotina</taxon>
        <taxon>Agaricomycetes</taxon>
        <taxon>Russulales</taxon>
        <taxon>Lachnocladiaceae</taxon>
        <taxon>Vararia</taxon>
    </lineage>
</organism>
<comment type="caution">
    <text evidence="1">The sequence shown here is derived from an EMBL/GenBank/DDBJ whole genome shotgun (WGS) entry which is preliminary data.</text>
</comment>
<dbReference type="EMBL" id="MU273588">
    <property type="protein sequence ID" value="KAI0031219.1"/>
    <property type="molecule type" value="Genomic_DNA"/>
</dbReference>
<evidence type="ECO:0000313" key="1">
    <source>
        <dbReference type="EMBL" id="KAI0031219.1"/>
    </source>
</evidence>
<reference evidence="1" key="2">
    <citation type="journal article" date="2022" name="New Phytol.">
        <title>Evolutionary transition to the ectomycorrhizal habit in the genomes of a hyperdiverse lineage of mushroom-forming fungi.</title>
        <authorList>
            <person name="Looney B."/>
            <person name="Miyauchi S."/>
            <person name="Morin E."/>
            <person name="Drula E."/>
            <person name="Courty P.E."/>
            <person name="Kohler A."/>
            <person name="Kuo A."/>
            <person name="LaButti K."/>
            <person name="Pangilinan J."/>
            <person name="Lipzen A."/>
            <person name="Riley R."/>
            <person name="Andreopoulos W."/>
            <person name="He G."/>
            <person name="Johnson J."/>
            <person name="Nolan M."/>
            <person name="Tritt A."/>
            <person name="Barry K.W."/>
            <person name="Grigoriev I.V."/>
            <person name="Nagy L.G."/>
            <person name="Hibbett D."/>
            <person name="Henrissat B."/>
            <person name="Matheny P.B."/>
            <person name="Labbe J."/>
            <person name="Martin F.M."/>
        </authorList>
    </citation>
    <scope>NUCLEOTIDE SEQUENCE</scope>
    <source>
        <strain evidence="1">EC-137</strain>
    </source>
</reference>